<dbReference type="PATRIC" id="fig|301148.3.peg.1387"/>
<keyword evidence="3 5" id="KW-0762">Sugar transport</keyword>
<dbReference type="PANTHER" id="PTHR30061">
    <property type="entry name" value="MALTOSE-BINDING PERIPLASMIC PROTEIN"/>
    <property type="match status" value="1"/>
</dbReference>
<evidence type="ECO:0000256" key="2">
    <source>
        <dbReference type="ARBA" id="ARBA00022448"/>
    </source>
</evidence>
<dbReference type="Pfam" id="PF13416">
    <property type="entry name" value="SBP_bac_8"/>
    <property type="match status" value="1"/>
</dbReference>
<dbReference type="SUPFAM" id="SSF53850">
    <property type="entry name" value="Periplasmic binding protein-like II"/>
    <property type="match status" value="1"/>
</dbReference>
<dbReference type="PRINTS" id="PR00181">
    <property type="entry name" value="MALTOSEBP"/>
</dbReference>
<dbReference type="STRING" id="301148.B4135_3407"/>
<feature type="transmembrane region" description="Helical" evidence="6">
    <location>
        <begin position="29"/>
        <end position="45"/>
    </location>
</feature>
<comment type="subcellular location">
    <subcellularLocation>
        <location evidence="5">Cell membrane</location>
        <topology evidence="5">Lipid-anchor</topology>
    </subcellularLocation>
</comment>
<comment type="similarity">
    <text evidence="1 5">Belongs to the bacterial solute-binding protein 1 family.</text>
</comment>
<keyword evidence="5" id="KW-0449">Lipoprotein</keyword>
<evidence type="ECO:0000313" key="7">
    <source>
        <dbReference type="EMBL" id="KYD10606.1"/>
    </source>
</evidence>
<keyword evidence="6" id="KW-0472">Membrane</keyword>
<protein>
    <recommendedName>
        <fullName evidence="5">Maltodextrin-binding protein</fullName>
    </recommendedName>
</protein>
<organism evidence="7 8">
    <name type="scientific">Caldibacillus debilis</name>
    <dbReference type="NCBI Taxonomy" id="301148"/>
    <lineage>
        <taxon>Bacteria</taxon>
        <taxon>Bacillati</taxon>
        <taxon>Bacillota</taxon>
        <taxon>Bacilli</taxon>
        <taxon>Bacillales</taxon>
        <taxon>Bacillaceae</taxon>
        <taxon>Caldibacillus</taxon>
    </lineage>
</organism>
<dbReference type="AlphaFoldDB" id="A0A150LF85"/>
<evidence type="ECO:0000256" key="1">
    <source>
        <dbReference type="ARBA" id="ARBA00008520"/>
    </source>
</evidence>
<dbReference type="GO" id="GO:0015768">
    <property type="term" value="P:maltose transport"/>
    <property type="evidence" value="ECO:0007669"/>
    <property type="project" value="TreeGrafter"/>
</dbReference>
<proteinExistence type="inferred from homology"/>
<sequence length="446" mass="49498">MHKQHPPIIIKNGCANDFIKIRGEKMKKSVSLLIMAVLLVGLLAGCGPKRESERSSGGETKTGEASKPDKLVVWVNNEEQQKKALKEIFDAYTEKTGITVEMVPVNMLDQVKNLALDGPAGKGPDIFFQPHDRIGDIVMQGLAEPVNIDDVKSSYSKTAISAVTYEGKIYGVPQVIETYGLYYNKDRVKEPPKTLEELQKIADEQTNPSKKEYGFLMEGANLYYVWPLFANNGSYVFKRSDDGSYDAEDIGLANEGAKKAGQIIQSWFKQKQIPVGINPDVMNGLFQDKKVSVVINGPWILPDYKQALGDKLGVAILPEINGEKAKSFVGVKSWMLSSFSENKEWAVDLMKFITNKENSLKYFQTAGEMPANQEALNDPTVKDDPYIGPFAEQTQYGEPMPSIPEMQQVWEPYNKALELLSKGEDLGVLDEAVKQIKDNIKASGGK</sequence>
<keyword evidence="6" id="KW-0812">Transmembrane</keyword>
<dbReference type="InterPro" id="IPR006059">
    <property type="entry name" value="SBP"/>
</dbReference>
<keyword evidence="5" id="KW-1003">Cell membrane</keyword>
<comment type="caution">
    <text evidence="7">The sequence shown here is derived from an EMBL/GenBank/DDBJ whole genome shotgun (WGS) entry which is preliminary data.</text>
</comment>
<keyword evidence="4" id="KW-0732">Signal</keyword>
<evidence type="ECO:0000313" key="8">
    <source>
        <dbReference type="Proteomes" id="UP000075683"/>
    </source>
</evidence>
<reference evidence="7 8" key="1">
    <citation type="submission" date="2016-01" db="EMBL/GenBank/DDBJ databases">
        <title>Draft Genome Sequences of Seven Thermophilic Sporeformers Isolated from Foods.</title>
        <authorList>
            <person name="Berendsen E.M."/>
            <person name="Wells-Bennik M.H."/>
            <person name="Krawcyk A.O."/>
            <person name="De Jong A."/>
            <person name="Holsappel S."/>
            <person name="Eijlander R.T."/>
            <person name="Kuipers O.P."/>
        </authorList>
    </citation>
    <scope>NUCLEOTIDE SEQUENCE [LARGE SCALE GENOMIC DNA]</scope>
    <source>
        <strain evidence="7 8">B4135</strain>
    </source>
</reference>
<evidence type="ECO:0000256" key="5">
    <source>
        <dbReference type="RuleBase" id="RU365005"/>
    </source>
</evidence>
<evidence type="ECO:0000256" key="6">
    <source>
        <dbReference type="SAM" id="Phobius"/>
    </source>
</evidence>
<dbReference type="GO" id="GO:0042956">
    <property type="term" value="P:maltodextrin transmembrane transport"/>
    <property type="evidence" value="ECO:0007669"/>
    <property type="project" value="TreeGrafter"/>
</dbReference>
<evidence type="ECO:0000256" key="3">
    <source>
        <dbReference type="ARBA" id="ARBA00022597"/>
    </source>
</evidence>
<keyword evidence="2 5" id="KW-0813">Transport</keyword>
<dbReference type="InterPro" id="IPR006060">
    <property type="entry name" value="Maltose/Cyclodextrin-bd"/>
</dbReference>
<dbReference type="Gene3D" id="3.40.190.10">
    <property type="entry name" value="Periplasmic binding protein-like II"/>
    <property type="match status" value="2"/>
</dbReference>
<keyword evidence="6" id="KW-1133">Transmembrane helix</keyword>
<dbReference type="GO" id="GO:0015144">
    <property type="term" value="F:carbohydrate transmembrane transporter activity"/>
    <property type="evidence" value="ECO:0007669"/>
    <property type="project" value="InterPro"/>
</dbReference>
<dbReference type="Proteomes" id="UP000075683">
    <property type="component" value="Unassembled WGS sequence"/>
</dbReference>
<dbReference type="GO" id="GO:1901982">
    <property type="term" value="F:maltose binding"/>
    <property type="evidence" value="ECO:0007669"/>
    <property type="project" value="TreeGrafter"/>
</dbReference>
<evidence type="ECO:0000256" key="4">
    <source>
        <dbReference type="ARBA" id="ARBA00022729"/>
    </source>
</evidence>
<gene>
    <name evidence="7" type="ORF">B4135_3407</name>
</gene>
<dbReference type="EMBL" id="LQYT01000117">
    <property type="protein sequence ID" value="KYD10606.1"/>
    <property type="molecule type" value="Genomic_DNA"/>
</dbReference>
<accession>A0A150LF85</accession>
<name>A0A150LF85_9BACI</name>
<dbReference type="PANTHER" id="PTHR30061:SF50">
    <property type="entry name" value="MALTOSE_MALTODEXTRIN-BINDING PERIPLASMIC PROTEIN"/>
    <property type="match status" value="1"/>
</dbReference>
<dbReference type="GO" id="GO:0055052">
    <property type="term" value="C:ATP-binding cassette (ABC) transporter complex, substrate-binding subunit-containing"/>
    <property type="evidence" value="ECO:0007669"/>
    <property type="project" value="TreeGrafter"/>
</dbReference>